<dbReference type="RefSeq" id="WP_054836508.1">
    <property type="nucleotide sequence ID" value="NZ_BBBA01000005.1"/>
</dbReference>
<accession>A0A2U9ISK4</accession>
<feature type="transmembrane region" description="Helical" evidence="1">
    <location>
        <begin position="129"/>
        <end position="153"/>
    </location>
</feature>
<feature type="transmembrane region" description="Helical" evidence="1">
    <location>
        <begin position="5"/>
        <end position="26"/>
    </location>
</feature>
<dbReference type="KEGG" id="mhk:DFR87_04095"/>
<sequence>MQVLLVAGIVVLVLGLVLVFGLYPYIDSQATQEITNGLNANMTSKLLDVNSSISVPYNANGKGIFIFYYNSSYPLEVQGAPENDSSVSSAGTYYVIPNGSGEITLIDNWSHPVSVKYSSTYYFVKNGGILGVLILAGIPLIIIGAFMTIFGFIRRRQR</sequence>
<dbReference type="OrthoDB" id="34692at2157"/>
<reference evidence="2 3" key="1">
    <citation type="submission" date="2018-05" db="EMBL/GenBank/DDBJ databases">
        <title>Complete Genome Sequences of Extremely Thermoacidophilic, Metal-Mobilizing Type-Strain Members of the Archaeal Family Sulfolobaceae: Acidianus brierleyi DSM-1651T, Acidianus sulfidivorans DSM-18786T, Metallosphaera hakonensis DSM-7519T, and Metallosphaera prunae DSM-10039T.</title>
        <authorList>
            <person name="Counts J.A."/>
            <person name="Kelly R.M."/>
        </authorList>
    </citation>
    <scope>NUCLEOTIDE SEQUENCE [LARGE SCALE GENOMIC DNA]</scope>
    <source>
        <strain evidence="2 3">HO1-1</strain>
    </source>
</reference>
<name>A0A2U9ISK4_9CREN</name>
<evidence type="ECO:0000313" key="3">
    <source>
        <dbReference type="Proteomes" id="UP000247586"/>
    </source>
</evidence>
<keyword evidence="1" id="KW-1133">Transmembrane helix</keyword>
<dbReference type="AlphaFoldDB" id="A0A2U9ISK4"/>
<keyword evidence="1" id="KW-0472">Membrane</keyword>
<dbReference type="GeneID" id="36834495"/>
<dbReference type="Proteomes" id="UP000247586">
    <property type="component" value="Chromosome"/>
</dbReference>
<evidence type="ECO:0000256" key="1">
    <source>
        <dbReference type="SAM" id="Phobius"/>
    </source>
</evidence>
<protein>
    <submittedName>
        <fullName evidence="2">Uncharacterized protein</fullName>
    </submittedName>
</protein>
<reference evidence="3" key="2">
    <citation type="submission" date="2020-03" db="EMBL/GenBank/DDBJ databases">
        <title>Complete Genome Sequences of Extremely Thermoacidophilic, Metal-Mobilizing Type-Strain Members of the Archaeal Family Sulfolobaceae: Acidianus brierleyi DSM-1651T, Acidianus sulfidivorans DSM-18786T, Metallosphaera hakonensis DSM-7519T, and Metallosphaera prunae DSM-10039T.</title>
        <authorList>
            <person name="Counts J.A."/>
            <person name="Kelly R.M."/>
        </authorList>
    </citation>
    <scope>NUCLEOTIDE SEQUENCE [LARGE SCALE GENOMIC DNA]</scope>
    <source>
        <strain evidence="3">HO1-1</strain>
    </source>
</reference>
<dbReference type="EMBL" id="CP029287">
    <property type="protein sequence ID" value="AWR99006.1"/>
    <property type="molecule type" value="Genomic_DNA"/>
</dbReference>
<organism evidence="2 3">
    <name type="scientific">Metallosphaera hakonensis JCM 8857 = DSM 7519</name>
    <dbReference type="NCBI Taxonomy" id="1293036"/>
    <lineage>
        <taxon>Archaea</taxon>
        <taxon>Thermoproteota</taxon>
        <taxon>Thermoprotei</taxon>
        <taxon>Sulfolobales</taxon>
        <taxon>Sulfolobaceae</taxon>
        <taxon>Metallosphaera</taxon>
    </lineage>
</organism>
<evidence type="ECO:0000313" key="2">
    <source>
        <dbReference type="EMBL" id="AWR99006.1"/>
    </source>
</evidence>
<keyword evidence="1" id="KW-0812">Transmembrane</keyword>
<keyword evidence="3" id="KW-1185">Reference proteome</keyword>
<proteinExistence type="predicted"/>
<reference evidence="3" key="3">
    <citation type="submission" date="2020-03" db="EMBL/GenBank/DDBJ databases">
        <title>Sequencing and Assembly of Multiple Reported Metal-Biooxidizing Members of the Extremely Thermoacidophilic Archaeal Family Sulfolobaceae.</title>
        <authorList>
            <person name="Counts J.A."/>
            <person name="Kelly R.M."/>
        </authorList>
    </citation>
    <scope>NUCLEOTIDE SEQUENCE [LARGE SCALE GENOMIC DNA]</scope>
    <source>
        <strain evidence="3">HO1-1</strain>
    </source>
</reference>
<gene>
    <name evidence="2" type="ORF">DFR87_04095</name>
</gene>